<dbReference type="eggNOG" id="COG5583">
    <property type="taxonomic scope" value="Bacteria"/>
</dbReference>
<reference evidence="1 2" key="1">
    <citation type="journal article" date="2011" name="Stand. Genomic Sci.">
        <title>Complete genome sequence of Syntrophobotulus glycolicus type strain (FlGlyR).</title>
        <authorList>
            <person name="Han C."/>
            <person name="Mwirichia R."/>
            <person name="Chertkov O."/>
            <person name="Held B."/>
            <person name="Lapidus A."/>
            <person name="Nolan M."/>
            <person name="Lucas S."/>
            <person name="Hammon N."/>
            <person name="Deshpande S."/>
            <person name="Cheng J.F."/>
            <person name="Tapia R."/>
            <person name="Goodwin L."/>
            <person name="Pitluck S."/>
            <person name="Huntemann M."/>
            <person name="Liolios K."/>
            <person name="Ivanova N."/>
            <person name="Pagani I."/>
            <person name="Mavromatis K."/>
            <person name="Ovchinikova G."/>
            <person name="Pati A."/>
            <person name="Chen A."/>
            <person name="Palaniappan K."/>
            <person name="Land M."/>
            <person name="Hauser L."/>
            <person name="Brambilla E.M."/>
            <person name="Rohde M."/>
            <person name="Spring S."/>
            <person name="Sikorski J."/>
            <person name="Goker M."/>
            <person name="Woyke T."/>
            <person name="Bristow J."/>
            <person name="Eisen J.A."/>
            <person name="Markowitz V."/>
            <person name="Hugenholtz P."/>
            <person name="Kyrpides N.C."/>
            <person name="Klenk H.P."/>
            <person name="Detter J.C."/>
        </authorList>
    </citation>
    <scope>NUCLEOTIDE SEQUENCE [LARGE SCALE GENOMIC DNA]</scope>
    <source>
        <strain evidence="2">DSM 8271 / FlGlyR</strain>
    </source>
</reference>
<keyword evidence="2" id="KW-1185">Reference proteome</keyword>
<dbReference type="InterPro" id="IPR018743">
    <property type="entry name" value="DUF2292"/>
</dbReference>
<dbReference type="KEGG" id="sgy:Sgly_2805"/>
<name>F0SYG3_SYNGF</name>
<organism evidence="1 2">
    <name type="scientific">Syntrophobotulus glycolicus (strain DSM 8271 / FlGlyR)</name>
    <dbReference type="NCBI Taxonomy" id="645991"/>
    <lineage>
        <taxon>Bacteria</taxon>
        <taxon>Bacillati</taxon>
        <taxon>Bacillota</taxon>
        <taxon>Clostridia</taxon>
        <taxon>Eubacteriales</taxon>
        <taxon>Desulfitobacteriaceae</taxon>
        <taxon>Syntrophobotulus</taxon>
    </lineage>
</organism>
<sequence length="56" mass="6365">MVDNKKSGDSSQNPISDEYIEKLVTLLKTIKFGSITLIIQNGEVVQLEKNEKMRIK</sequence>
<dbReference type="OrthoDB" id="1684946at2"/>
<gene>
    <name evidence="1" type="ordered locus">Sgly_2805</name>
</gene>
<evidence type="ECO:0008006" key="3">
    <source>
        <dbReference type="Google" id="ProtNLM"/>
    </source>
</evidence>
<dbReference type="RefSeq" id="WP_013625895.1">
    <property type="nucleotide sequence ID" value="NC_015172.1"/>
</dbReference>
<proteinExistence type="predicted"/>
<protein>
    <recommendedName>
        <fullName evidence="3">DUF2292 domain-containing protein</fullName>
    </recommendedName>
</protein>
<evidence type="ECO:0000313" key="1">
    <source>
        <dbReference type="EMBL" id="ADY57075.1"/>
    </source>
</evidence>
<evidence type="ECO:0000313" key="2">
    <source>
        <dbReference type="Proteomes" id="UP000007488"/>
    </source>
</evidence>
<dbReference type="AlphaFoldDB" id="F0SYG3"/>
<accession>F0SYG3</accession>
<dbReference type="EMBL" id="CP002547">
    <property type="protein sequence ID" value="ADY57075.1"/>
    <property type="molecule type" value="Genomic_DNA"/>
</dbReference>
<reference evidence="2" key="2">
    <citation type="submission" date="2011-02" db="EMBL/GenBank/DDBJ databases">
        <title>The complete genome of Syntrophobotulus glycolicus DSM 8271.</title>
        <authorList>
            <person name="Lucas S."/>
            <person name="Copeland A."/>
            <person name="Lapidus A."/>
            <person name="Bruce D."/>
            <person name="Goodwin L."/>
            <person name="Pitluck S."/>
            <person name="Kyrpides N."/>
            <person name="Mavromatis K."/>
            <person name="Pagani I."/>
            <person name="Ivanova N."/>
            <person name="Mikhailova N."/>
            <person name="Chertkov O."/>
            <person name="Held B."/>
            <person name="Detter J.C."/>
            <person name="Tapia R."/>
            <person name="Han C."/>
            <person name="Land M."/>
            <person name="Hauser L."/>
            <person name="Markowitz V."/>
            <person name="Cheng J.-F."/>
            <person name="Hugenholtz P."/>
            <person name="Woyke T."/>
            <person name="Wu D."/>
            <person name="Spring S."/>
            <person name="Schroeder M."/>
            <person name="Brambilla E."/>
            <person name="Klenk H.-P."/>
            <person name="Eisen J.A."/>
        </authorList>
    </citation>
    <scope>NUCLEOTIDE SEQUENCE [LARGE SCALE GENOMIC DNA]</scope>
    <source>
        <strain evidence="2">DSM 8271 / FlGlyR</strain>
    </source>
</reference>
<dbReference type="Pfam" id="PF10055">
    <property type="entry name" value="DUF2292"/>
    <property type="match status" value="1"/>
</dbReference>
<dbReference type="STRING" id="645991.Sgly_2805"/>
<dbReference type="Proteomes" id="UP000007488">
    <property type="component" value="Chromosome"/>
</dbReference>
<dbReference type="HOGENOM" id="CLU_198116_3_0_9"/>